<feature type="compositionally biased region" description="Low complexity" evidence="8">
    <location>
        <begin position="9"/>
        <end position="21"/>
    </location>
</feature>
<comment type="similarity">
    <text evidence="7">Belongs to the binding-protein-dependent transport system permease family.</text>
</comment>
<feature type="transmembrane region" description="Helical" evidence="7">
    <location>
        <begin position="48"/>
        <end position="69"/>
    </location>
</feature>
<keyword evidence="2 7" id="KW-0813">Transport</keyword>
<dbReference type="RefSeq" id="WP_240319791.1">
    <property type="nucleotide sequence ID" value="NZ_FNTL01000004.1"/>
</dbReference>
<evidence type="ECO:0000259" key="9">
    <source>
        <dbReference type="PROSITE" id="PS50928"/>
    </source>
</evidence>
<keyword evidence="5 7" id="KW-1133">Transmembrane helix</keyword>
<dbReference type="Gene3D" id="1.10.3720.10">
    <property type="entry name" value="MetI-like"/>
    <property type="match status" value="1"/>
</dbReference>
<name>A0A1H5A0I2_RHOJO</name>
<evidence type="ECO:0000313" key="11">
    <source>
        <dbReference type="Proteomes" id="UP000183407"/>
    </source>
</evidence>
<dbReference type="Pfam" id="PF19300">
    <property type="entry name" value="BPD_transp_1_N"/>
    <property type="match status" value="1"/>
</dbReference>
<feature type="transmembrane region" description="Helical" evidence="7">
    <location>
        <begin position="312"/>
        <end position="338"/>
    </location>
</feature>
<evidence type="ECO:0000256" key="6">
    <source>
        <dbReference type="ARBA" id="ARBA00023136"/>
    </source>
</evidence>
<evidence type="ECO:0000256" key="1">
    <source>
        <dbReference type="ARBA" id="ARBA00004651"/>
    </source>
</evidence>
<dbReference type="EMBL" id="FNTL01000004">
    <property type="protein sequence ID" value="SED35767.1"/>
    <property type="molecule type" value="Genomic_DNA"/>
</dbReference>
<keyword evidence="6 7" id="KW-0472">Membrane</keyword>
<evidence type="ECO:0000256" key="8">
    <source>
        <dbReference type="SAM" id="MobiDB-lite"/>
    </source>
</evidence>
<dbReference type="AlphaFoldDB" id="A0A1H5A0I2"/>
<feature type="domain" description="ABC transmembrane type-1" evidence="9">
    <location>
        <begin position="134"/>
        <end position="331"/>
    </location>
</feature>
<dbReference type="GO" id="GO:0055085">
    <property type="term" value="P:transmembrane transport"/>
    <property type="evidence" value="ECO:0007669"/>
    <property type="project" value="InterPro"/>
</dbReference>
<proteinExistence type="inferred from homology"/>
<dbReference type="InterPro" id="IPR035906">
    <property type="entry name" value="MetI-like_sf"/>
</dbReference>
<feature type="transmembrane region" description="Helical" evidence="7">
    <location>
        <begin position="136"/>
        <end position="158"/>
    </location>
</feature>
<accession>A0A1H5A0I2</accession>
<dbReference type="PANTHER" id="PTHR43163">
    <property type="entry name" value="DIPEPTIDE TRANSPORT SYSTEM PERMEASE PROTEIN DPPB-RELATED"/>
    <property type="match status" value="1"/>
</dbReference>
<evidence type="ECO:0000256" key="3">
    <source>
        <dbReference type="ARBA" id="ARBA00022475"/>
    </source>
</evidence>
<protein>
    <submittedName>
        <fullName evidence="10">Peptide/nickel transport system permease protein</fullName>
    </submittedName>
</protein>
<sequence length="350" mass="37820">MTQHAAETALAAQPSGSASSAPRRNQTSRTAVPRVLTAAMPRYVAKRLAQSALTVFLTLTTVFVLIRMAPGDPAYSMAGPLATTEDLARIRADMGLDQSVFTQYLLYLRGLLHLDLGTSYSFQAPAFDVVLARLPYTITLAVSAILLTTLVAIPLGVWMARRADTRRELGANVVTIAGQSMPDFWTGLMLITLFAVLIPVFPAAGFTTWSSLVLPTVTVAVLQIALISRMVRREMVGAFSSPYMTVARARGVSERELIWRYALRNSAIPVLTALGTRFASMLNGVVVVEVVFAWPGVGSLVVRALETRDYPLIQATVLVTAVLAVLVQLAVDLCYPLLDPRVRLGKGTNT</sequence>
<organism evidence="10 11">
    <name type="scientific">Rhodococcus jostii</name>
    <dbReference type="NCBI Taxonomy" id="132919"/>
    <lineage>
        <taxon>Bacteria</taxon>
        <taxon>Bacillati</taxon>
        <taxon>Actinomycetota</taxon>
        <taxon>Actinomycetes</taxon>
        <taxon>Mycobacteriales</taxon>
        <taxon>Nocardiaceae</taxon>
        <taxon>Rhodococcus</taxon>
    </lineage>
</organism>
<dbReference type="SUPFAM" id="SSF161098">
    <property type="entry name" value="MetI-like"/>
    <property type="match status" value="1"/>
</dbReference>
<dbReference type="GO" id="GO:0005886">
    <property type="term" value="C:plasma membrane"/>
    <property type="evidence" value="ECO:0007669"/>
    <property type="project" value="UniProtKB-SubCell"/>
</dbReference>
<keyword evidence="4 7" id="KW-0812">Transmembrane</keyword>
<dbReference type="Pfam" id="PF00528">
    <property type="entry name" value="BPD_transp_1"/>
    <property type="match status" value="1"/>
</dbReference>
<evidence type="ECO:0000256" key="7">
    <source>
        <dbReference type="RuleBase" id="RU363032"/>
    </source>
</evidence>
<evidence type="ECO:0000313" key="10">
    <source>
        <dbReference type="EMBL" id="SED35767.1"/>
    </source>
</evidence>
<dbReference type="PANTHER" id="PTHR43163:SF6">
    <property type="entry name" value="DIPEPTIDE TRANSPORT SYSTEM PERMEASE PROTEIN DPPB-RELATED"/>
    <property type="match status" value="1"/>
</dbReference>
<evidence type="ECO:0000256" key="2">
    <source>
        <dbReference type="ARBA" id="ARBA00022448"/>
    </source>
</evidence>
<keyword evidence="3" id="KW-1003">Cell membrane</keyword>
<reference evidence="11" key="1">
    <citation type="submission" date="2016-10" db="EMBL/GenBank/DDBJ databases">
        <authorList>
            <person name="Varghese N."/>
        </authorList>
    </citation>
    <scope>NUCLEOTIDE SEQUENCE [LARGE SCALE GENOMIC DNA]</scope>
    <source>
        <strain evidence="11">DSM 44719</strain>
    </source>
</reference>
<feature type="transmembrane region" description="Helical" evidence="7">
    <location>
        <begin position="212"/>
        <end position="231"/>
    </location>
</feature>
<dbReference type="InterPro" id="IPR045621">
    <property type="entry name" value="BPD_transp_1_N"/>
</dbReference>
<feature type="region of interest" description="Disordered" evidence="8">
    <location>
        <begin position="1"/>
        <end position="31"/>
    </location>
</feature>
<feature type="transmembrane region" description="Helical" evidence="7">
    <location>
        <begin position="270"/>
        <end position="292"/>
    </location>
</feature>
<dbReference type="InterPro" id="IPR000515">
    <property type="entry name" value="MetI-like"/>
</dbReference>
<feature type="transmembrane region" description="Helical" evidence="7">
    <location>
        <begin position="184"/>
        <end position="206"/>
    </location>
</feature>
<dbReference type="PROSITE" id="PS50928">
    <property type="entry name" value="ABC_TM1"/>
    <property type="match status" value="1"/>
</dbReference>
<comment type="subcellular location">
    <subcellularLocation>
        <location evidence="1 7">Cell membrane</location>
        <topology evidence="1 7">Multi-pass membrane protein</topology>
    </subcellularLocation>
</comment>
<evidence type="ECO:0000256" key="4">
    <source>
        <dbReference type="ARBA" id="ARBA00022692"/>
    </source>
</evidence>
<evidence type="ECO:0000256" key="5">
    <source>
        <dbReference type="ARBA" id="ARBA00022989"/>
    </source>
</evidence>
<dbReference type="CDD" id="cd06261">
    <property type="entry name" value="TM_PBP2"/>
    <property type="match status" value="1"/>
</dbReference>
<dbReference type="Proteomes" id="UP000183407">
    <property type="component" value="Unassembled WGS sequence"/>
</dbReference>
<gene>
    <name evidence="10" type="ORF">SAMN04490220_4273</name>
</gene>